<dbReference type="Proteomes" id="UP001168877">
    <property type="component" value="Unassembled WGS sequence"/>
</dbReference>
<feature type="domain" description="RNase H type-1" evidence="1">
    <location>
        <begin position="15"/>
        <end position="93"/>
    </location>
</feature>
<dbReference type="SUPFAM" id="SSF53098">
    <property type="entry name" value="Ribonuclease H-like"/>
    <property type="match status" value="1"/>
</dbReference>
<evidence type="ECO:0000313" key="3">
    <source>
        <dbReference type="Proteomes" id="UP001168877"/>
    </source>
</evidence>
<accession>A0AA39RWJ2</accession>
<dbReference type="GO" id="GO:0003676">
    <property type="term" value="F:nucleic acid binding"/>
    <property type="evidence" value="ECO:0007669"/>
    <property type="project" value="InterPro"/>
</dbReference>
<proteinExistence type="predicted"/>
<comment type="caution">
    <text evidence="2">The sequence shown here is derived from an EMBL/GenBank/DDBJ whole genome shotgun (WGS) entry which is preliminary data.</text>
</comment>
<dbReference type="Gene3D" id="3.30.420.10">
    <property type="entry name" value="Ribonuclease H-like superfamily/Ribonuclease H"/>
    <property type="match status" value="1"/>
</dbReference>
<dbReference type="PANTHER" id="PTHR47074:SF11">
    <property type="entry name" value="REVERSE TRANSCRIPTASE-LIKE PROTEIN"/>
    <property type="match status" value="1"/>
</dbReference>
<organism evidence="2 3">
    <name type="scientific">Acer saccharum</name>
    <name type="common">Sugar maple</name>
    <dbReference type="NCBI Taxonomy" id="4024"/>
    <lineage>
        <taxon>Eukaryota</taxon>
        <taxon>Viridiplantae</taxon>
        <taxon>Streptophyta</taxon>
        <taxon>Embryophyta</taxon>
        <taxon>Tracheophyta</taxon>
        <taxon>Spermatophyta</taxon>
        <taxon>Magnoliopsida</taxon>
        <taxon>eudicotyledons</taxon>
        <taxon>Gunneridae</taxon>
        <taxon>Pentapetalae</taxon>
        <taxon>rosids</taxon>
        <taxon>malvids</taxon>
        <taxon>Sapindales</taxon>
        <taxon>Sapindaceae</taxon>
        <taxon>Hippocastanoideae</taxon>
        <taxon>Acereae</taxon>
        <taxon>Acer</taxon>
    </lineage>
</organism>
<dbReference type="CDD" id="cd06222">
    <property type="entry name" value="RNase_H_like"/>
    <property type="match status" value="1"/>
</dbReference>
<dbReference type="InterPro" id="IPR052929">
    <property type="entry name" value="RNase_H-like_EbsB-rel"/>
</dbReference>
<sequence>MVKWHPPEEGCWKINTDAATCYANRSIGLGIIIRNNLGVVKAAASIKLKAMVSPLVAEALAVWRGVILAVENGLVPFHIETDSLQVADLLNKGLVPHAEIRDARPLQ</sequence>
<gene>
    <name evidence="2" type="ORF">LWI29_028079</name>
</gene>
<reference evidence="2" key="1">
    <citation type="journal article" date="2022" name="Plant J.">
        <title>Strategies of tolerance reflected in two North American maple genomes.</title>
        <authorList>
            <person name="McEvoy S.L."/>
            <person name="Sezen U.U."/>
            <person name="Trouern-Trend A."/>
            <person name="McMahon S.M."/>
            <person name="Schaberg P.G."/>
            <person name="Yang J."/>
            <person name="Wegrzyn J.L."/>
            <person name="Swenson N.G."/>
        </authorList>
    </citation>
    <scope>NUCLEOTIDE SEQUENCE</scope>
    <source>
        <strain evidence="2">NS2018</strain>
    </source>
</reference>
<reference evidence="2" key="2">
    <citation type="submission" date="2023-06" db="EMBL/GenBank/DDBJ databases">
        <authorList>
            <person name="Swenson N.G."/>
            <person name="Wegrzyn J.L."/>
            <person name="Mcevoy S.L."/>
        </authorList>
    </citation>
    <scope>NUCLEOTIDE SEQUENCE</scope>
    <source>
        <strain evidence="2">NS2018</strain>
        <tissue evidence="2">Leaf</tissue>
    </source>
</reference>
<dbReference type="PANTHER" id="PTHR47074">
    <property type="entry name" value="BNAC02G40300D PROTEIN"/>
    <property type="match status" value="1"/>
</dbReference>
<dbReference type="Pfam" id="PF13456">
    <property type="entry name" value="RVT_3"/>
    <property type="match status" value="1"/>
</dbReference>
<dbReference type="InterPro" id="IPR002156">
    <property type="entry name" value="RNaseH_domain"/>
</dbReference>
<evidence type="ECO:0000313" key="2">
    <source>
        <dbReference type="EMBL" id="KAK0582646.1"/>
    </source>
</evidence>
<dbReference type="EMBL" id="JAUESC010000384">
    <property type="protein sequence ID" value="KAK0582646.1"/>
    <property type="molecule type" value="Genomic_DNA"/>
</dbReference>
<protein>
    <recommendedName>
        <fullName evidence="1">RNase H type-1 domain-containing protein</fullName>
    </recommendedName>
</protein>
<dbReference type="AlphaFoldDB" id="A0AA39RWJ2"/>
<evidence type="ECO:0000259" key="1">
    <source>
        <dbReference type="Pfam" id="PF13456"/>
    </source>
</evidence>
<dbReference type="InterPro" id="IPR012337">
    <property type="entry name" value="RNaseH-like_sf"/>
</dbReference>
<dbReference type="InterPro" id="IPR036397">
    <property type="entry name" value="RNaseH_sf"/>
</dbReference>
<dbReference type="InterPro" id="IPR044730">
    <property type="entry name" value="RNase_H-like_dom_plant"/>
</dbReference>
<name>A0AA39RWJ2_ACESA</name>
<keyword evidence="3" id="KW-1185">Reference proteome</keyword>
<dbReference type="GO" id="GO:0004523">
    <property type="term" value="F:RNA-DNA hybrid ribonuclease activity"/>
    <property type="evidence" value="ECO:0007669"/>
    <property type="project" value="InterPro"/>
</dbReference>